<name>U2F5G7_9EURY</name>
<gene>
    <name evidence="2" type="ORF">HLRTI_002468</name>
</gene>
<dbReference type="EMBL" id="AFNT02000031">
    <property type="protein sequence ID" value="ERJ05490.1"/>
    <property type="molecule type" value="Genomic_DNA"/>
</dbReference>
<sequence>GNIAQNATTTTESHDIFPGDTTAAS</sequence>
<reference evidence="2 3" key="2">
    <citation type="journal article" date="2013" name="PLoS ONE">
        <title>INDIGO - INtegrated Data Warehouse of MIcrobial GenOmes with Examples from the Red Sea Extremophiles.</title>
        <authorList>
            <person name="Alam I."/>
            <person name="Antunes A."/>
            <person name="Kamau A.A."/>
            <person name="Ba Alawi W."/>
            <person name="Kalkatawi M."/>
            <person name="Stingl U."/>
            <person name="Bajic V.B."/>
        </authorList>
    </citation>
    <scope>NUCLEOTIDE SEQUENCE [LARGE SCALE GENOMIC DNA]</scope>
    <source>
        <strain evidence="2 3">SARL4B</strain>
    </source>
</reference>
<reference evidence="2 3" key="1">
    <citation type="journal article" date="2011" name="J. Bacteriol.">
        <title>Genome sequence of Halorhabdus tiamatea, the first archaeon isolated from a deep-sea anoxic brine lake.</title>
        <authorList>
            <person name="Antunes A."/>
            <person name="Alam I."/>
            <person name="Bajic V.B."/>
            <person name="Stingl U."/>
        </authorList>
    </citation>
    <scope>NUCLEOTIDE SEQUENCE [LARGE SCALE GENOMIC DNA]</scope>
    <source>
        <strain evidence="2 3">SARL4B</strain>
    </source>
</reference>
<feature type="compositionally biased region" description="Polar residues" evidence="1">
    <location>
        <begin position="1"/>
        <end position="11"/>
    </location>
</feature>
<feature type="non-terminal residue" evidence="2">
    <location>
        <position position="1"/>
    </location>
</feature>
<feature type="region of interest" description="Disordered" evidence="1">
    <location>
        <begin position="1"/>
        <end position="25"/>
    </location>
</feature>
<evidence type="ECO:0000256" key="1">
    <source>
        <dbReference type="SAM" id="MobiDB-lite"/>
    </source>
</evidence>
<proteinExistence type="predicted"/>
<accession>U2F5G7</accession>
<evidence type="ECO:0000313" key="3">
    <source>
        <dbReference type="Proteomes" id="UP000003861"/>
    </source>
</evidence>
<comment type="caution">
    <text evidence="2">The sequence shown here is derived from an EMBL/GenBank/DDBJ whole genome shotgun (WGS) entry which is preliminary data.</text>
</comment>
<dbReference type="Proteomes" id="UP000003861">
    <property type="component" value="Unassembled WGS sequence"/>
</dbReference>
<evidence type="ECO:0000313" key="2">
    <source>
        <dbReference type="EMBL" id="ERJ05490.1"/>
    </source>
</evidence>
<protein>
    <submittedName>
        <fullName evidence="2">Uncharacterized protein</fullName>
    </submittedName>
</protein>
<dbReference type="AlphaFoldDB" id="U2F5G7"/>
<organism evidence="2 3">
    <name type="scientific">Halorhabdus tiamatea SARL4B</name>
    <dbReference type="NCBI Taxonomy" id="1033806"/>
    <lineage>
        <taxon>Archaea</taxon>
        <taxon>Methanobacteriati</taxon>
        <taxon>Methanobacteriota</taxon>
        <taxon>Stenosarchaea group</taxon>
        <taxon>Halobacteria</taxon>
        <taxon>Halobacteriales</taxon>
        <taxon>Haloarculaceae</taxon>
        <taxon>Halorhabdus</taxon>
    </lineage>
</organism>